<keyword evidence="2" id="KW-1185">Reference proteome</keyword>
<proteinExistence type="predicted"/>
<dbReference type="EMBL" id="FONT01000002">
    <property type="protein sequence ID" value="SFE59185.1"/>
    <property type="molecule type" value="Genomic_DNA"/>
</dbReference>
<sequence>MSDGQQLEFPEDEMNWPYEQLHGDYYGGVIKEGHMAFVLSKPVDDSLEGIKLIMSQGFDE</sequence>
<gene>
    <name evidence="1" type="ORF">SAMN05192532_102489</name>
</gene>
<dbReference type="AlphaFoldDB" id="A0A1I2BT27"/>
<evidence type="ECO:0000313" key="1">
    <source>
        <dbReference type="EMBL" id="SFE59185.1"/>
    </source>
</evidence>
<protein>
    <submittedName>
        <fullName evidence="1">Uncharacterized protein</fullName>
    </submittedName>
</protein>
<dbReference type="STRING" id="930128.SAMN05192532_102489"/>
<evidence type="ECO:0000313" key="2">
    <source>
        <dbReference type="Proteomes" id="UP000199516"/>
    </source>
</evidence>
<organism evidence="1 2">
    <name type="scientific">Alteribacillus iranensis</name>
    <dbReference type="NCBI Taxonomy" id="930128"/>
    <lineage>
        <taxon>Bacteria</taxon>
        <taxon>Bacillati</taxon>
        <taxon>Bacillota</taxon>
        <taxon>Bacilli</taxon>
        <taxon>Bacillales</taxon>
        <taxon>Bacillaceae</taxon>
        <taxon>Alteribacillus</taxon>
    </lineage>
</organism>
<reference evidence="1 2" key="1">
    <citation type="submission" date="2016-10" db="EMBL/GenBank/DDBJ databases">
        <authorList>
            <person name="de Groot N.N."/>
        </authorList>
    </citation>
    <scope>NUCLEOTIDE SEQUENCE [LARGE SCALE GENOMIC DNA]</scope>
    <source>
        <strain evidence="1 2">DSM 23995</strain>
    </source>
</reference>
<name>A0A1I2BT27_9BACI</name>
<dbReference type="Proteomes" id="UP000199516">
    <property type="component" value="Unassembled WGS sequence"/>
</dbReference>
<accession>A0A1I2BT27</accession>